<evidence type="ECO:0000313" key="3">
    <source>
        <dbReference type="Proteomes" id="UP000199118"/>
    </source>
</evidence>
<dbReference type="RefSeq" id="WP_092681975.1">
    <property type="nucleotide sequence ID" value="NZ_FNMZ01000003.1"/>
</dbReference>
<protein>
    <recommendedName>
        <fullName evidence="4">PEP-CTERM protein-sorting domain-containing protein</fullName>
    </recommendedName>
</protein>
<evidence type="ECO:0008006" key="4">
    <source>
        <dbReference type="Google" id="ProtNLM"/>
    </source>
</evidence>
<accession>A0A1H2ZIB2</accession>
<proteinExistence type="predicted"/>
<reference evidence="2 3" key="1">
    <citation type="submission" date="2016-10" db="EMBL/GenBank/DDBJ databases">
        <authorList>
            <person name="de Groot N.N."/>
        </authorList>
    </citation>
    <scope>NUCLEOTIDE SEQUENCE [LARGE SCALE GENOMIC DNA]</scope>
    <source>
        <strain evidence="2 3">DSM 17890</strain>
    </source>
</reference>
<dbReference type="EMBL" id="FNMZ01000003">
    <property type="protein sequence ID" value="SDX16504.1"/>
    <property type="molecule type" value="Genomic_DNA"/>
</dbReference>
<evidence type="ECO:0000256" key="1">
    <source>
        <dbReference type="SAM" id="SignalP"/>
    </source>
</evidence>
<sequence>MSASARRDIIRKPVVRKPVFRAALACAMALAAAPAIAGTVWTGTWRLVNDSGSTANDLHLTIVNQPGNAAYRGGRVNQADIDGGGLFAEPAGDRWSGFTLDLSDPIDALGSILIPPGAGADLSVSVWSGSSSVSPTITQAWWTLGGTQVGPDIPLTGFTFVVAGLDVPQPDWAEFVEGGGGETVVPLPAAGALLVGALAALGIGGRARWGAGRRRLSAS</sequence>
<keyword evidence="1" id="KW-0732">Signal</keyword>
<evidence type="ECO:0000313" key="2">
    <source>
        <dbReference type="EMBL" id="SDX16504.1"/>
    </source>
</evidence>
<organism evidence="2 3">
    <name type="scientific">Albimonas donghaensis</name>
    <dbReference type="NCBI Taxonomy" id="356660"/>
    <lineage>
        <taxon>Bacteria</taxon>
        <taxon>Pseudomonadati</taxon>
        <taxon>Pseudomonadota</taxon>
        <taxon>Alphaproteobacteria</taxon>
        <taxon>Rhodobacterales</taxon>
        <taxon>Paracoccaceae</taxon>
        <taxon>Albimonas</taxon>
    </lineage>
</organism>
<dbReference type="Proteomes" id="UP000199118">
    <property type="component" value="Unassembled WGS sequence"/>
</dbReference>
<feature type="chain" id="PRO_5011444742" description="PEP-CTERM protein-sorting domain-containing protein" evidence="1">
    <location>
        <begin position="38"/>
        <end position="219"/>
    </location>
</feature>
<gene>
    <name evidence="2" type="ORF">SAMN05444336_103499</name>
</gene>
<dbReference type="AlphaFoldDB" id="A0A1H2ZIB2"/>
<name>A0A1H2ZIB2_9RHOB</name>
<dbReference type="STRING" id="356660.SAMN05444336_103499"/>
<feature type="signal peptide" evidence="1">
    <location>
        <begin position="1"/>
        <end position="37"/>
    </location>
</feature>
<keyword evidence="3" id="KW-1185">Reference proteome</keyword>